<dbReference type="CDD" id="cd01647">
    <property type="entry name" value="RT_LTR"/>
    <property type="match status" value="1"/>
</dbReference>
<dbReference type="GO" id="GO:0003824">
    <property type="term" value="F:catalytic activity"/>
    <property type="evidence" value="ECO:0007669"/>
    <property type="project" value="UniProtKB-KW"/>
</dbReference>
<dbReference type="Proteomes" id="UP000507470">
    <property type="component" value="Unassembled WGS sequence"/>
</dbReference>
<sequence>MGPADIKITEGVILLNGVTIPCIQIGQPEPVRNVRAADNFTIPPQSEILIDFFVDKTENDPISPPQDYLIEPSSHFIENHPVMMASSLVDLCHDVTNKVRLINPFDQEVQINQDTVVGLAESVRRIQFESNPVTWQTNEGIIRNITKKGTTDGGKSRVVPPHLINLFTEASEDRSEKEQEAIANLLHKYATAFSAHETDLGLTHLTEHSIDTGDARPIKQAPRRVPLAFAEEERNIITQMLDQGVIENSSSPWASPLLLIRKKNGKIRPAVDYPKINSKTVCDAYPLPHIQDCLDAVSGANLFSVFDLISGFHQIPVKLEDRSKTAFTTKRFVKDFSSLVKPLTELTKKIKGFNWTQDCQVAFDKLKSVFTSTEIMVFPKDEGEFYLDTDASDIAIGAVLSQMEDGQLKVISYGSRTIKKAEKNYCVTDKELLAVGHFVEYYRQYLLGRKFCVRTDHQALIWFFSLKEQKGRVADG</sequence>
<dbReference type="Pfam" id="PF17919">
    <property type="entry name" value="RT_RNaseH_2"/>
    <property type="match status" value="1"/>
</dbReference>
<evidence type="ECO:0000256" key="1">
    <source>
        <dbReference type="ARBA" id="ARBA00023268"/>
    </source>
</evidence>
<dbReference type="AlphaFoldDB" id="A0A6J8D969"/>
<feature type="domain" description="Reverse transcriptase/retrotransposon-derived protein RNase H-like" evidence="3">
    <location>
        <begin position="355"/>
        <end position="453"/>
    </location>
</feature>
<dbReference type="EMBL" id="CACVKT020006919">
    <property type="protein sequence ID" value="CAC5404231.1"/>
    <property type="molecule type" value="Genomic_DNA"/>
</dbReference>
<dbReference type="Gene3D" id="3.10.20.370">
    <property type="match status" value="1"/>
</dbReference>
<accession>A0A6J8D969</accession>
<dbReference type="SUPFAM" id="SSF56672">
    <property type="entry name" value="DNA/RNA polymerases"/>
    <property type="match status" value="1"/>
</dbReference>
<dbReference type="FunFam" id="3.10.20.370:FF:000001">
    <property type="entry name" value="Retrovirus-related Pol polyprotein from transposon 17.6-like protein"/>
    <property type="match status" value="1"/>
</dbReference>
<dbReference type="PANTHER" id="PTHR37984">
    <property type="entry name" value="PROTEIN CBG26694"/>
    <property type="match status" value="1"/>
</dbReference>
<dbReference type="InterPro" id="IPR043128">
    <property type="entry name" value="Rev_trsase/Diguanyl_cyclase"/>
</dbReference>
<dbReference type="Gene3D" id="3.30.70.270">
    <property type="match status" value="1"/>
</dbReference>
<evidence type="ECO:0000259" key="3">
    <source>
        <dbReference type="Pfam" id="PF17919"/>
    </source>
</evidence>
<organism evidence="4 5">
    <name type="scientific">Mytilus coruscus</name>
    <name type="common">Sea mussel</name>
    <dbReference type="NCBI Taxonomy" id="42192"/>
    <lineage>
        <taxon>Eukaryota</taxon>
        <taxon>Metazoa</taxon>
        <taxon>Spiralia</taxon>
        <taxon>Lophotrochozoa</taxon>
        <taxon>Mollusca</taxon>
        <taxon>Bivalvia</taxon>
        <taxon>Autobranchia</taxon>
        <taxon>Pteriomorphia</taxon>
        <taxon>Mytilida</taxon>
        <taxon>Mytiloidea</taxon>
        <taxon>Mytilidae</taxon>
        <taxon>Mytilinae</taxon>
        <taxon>Mytilus</taxon>
    </lineage>
</organism>
<evidence type="ECO:0000313" key="5">
    <source>
        <dbReference type="Proteomes" id="UP000507470"/>
    </source>
</evidence>
<dbReference type="Pfam" id="PF00078">
    <property type="entry name" value="RVT_1"/>
    <property type="match status" value="1"/>
</dbReference>
<evidence type="ECO:0000259" key="2">
    <source>
        <dbReference type="Pfam" id="PF00078"/>
    </source>
</evidence>
<keyword evidence="5" id="KW-1185">Reference proteome</keyword>
<protein>
    <submittedName>
        <fullName evidence="4">Uncharacterized protein</fullName>
    </submittedName>
</protein>
<dbReference type="InterPro" id="IPR041577">
    <property type="entry name" value="RT_RNaseH_2"/>
</dbReference>
<dbReference type="OrthoDB" id="8067401at2759"/>
<dbReference type="CDD" id="cd09274">
    <property type="entry name" value="RNase_HI_RT_Ty3"/>
    <property type="match status" value="1"/>
</dbReference>
<dbReference type="InterPro" id="IPR043502">
    <property type="entry name" value="DNA/RNA_pol_sf"/>
</dbReference>
<dbReference type="Gene3D" id="3.10.10.10">
    <property type="entry name" value="HIV Type 1 Reverse Transcriptase, subunit A, domain 1"/>
    <property type="match status" value="1"/>
</dbReference>
<gene>
    <name evidence="4" type="ORF">MCOR_38041</name>
</gene>
<keyword evidence="1" id="KW-0511">Multifunctional enzyme</keyword>
<proteinExistence type="predicted"/>
<dbReference type="InterPro" id="IPR050951">
    <property type="entry name" value="Retrovirus_Pol_polyprotein"/>
</dbReference>
<evidence type="ECO:0000313" key="4">
    <source>
        <dbReference type="EMBL" id="CAC5404231.1"/>
    </source>
</evidence>
<name>A0A6J8D969_MYTCO</name>
<reference evidence="4 5" key="1">
    <citation type="submission" date="2020-06" db="EMBL/GenBank/DDBJ databases">
        <authorList>
            <person name="Li R."/>
            <person name="Bekaert M."/>
        </authorList>
    </citation>
    <scope>NUCLEOTIDE SEQUENCE [LARGE SCALE GENOMIC DNA]</scope>
    <source>
        <strain evidence="5">wild</strain>
    </source>
</reference>
<feature type="domain" description="Reverse transcriptase" evidence="2">
    <location>
        <begin position="260"/>
        <end position="331"/>
    </location>
</feature>
<dbReference type="PANTHER" id="PTHR37984:SF5">
    <property type="entry name" value="PROTEIN NYNRIN-LIKE"/>
    <property type="match status" value="1"/>
</dbReference>
<dbReference type="InterPro" id="IPR000477">
    <property type="entry name" value="RT_dom"/>
</dbReference>